<evidence type="ECO:0000313" key="16">
    <source>
        <dbReference type="EMBL" id="EHO41058.1"/>
    </source>
</evidence>
<proteinExistence type="inferred from homology"/>
<comment type="function">
    <text evidence="1">Thiol-specific peroxidase that catalyzes the reduction of hydrogen peroxide and organic hydroperoxides to water and alcohols, respectively. Plays a role in cell protection against oxidative stress by detoxifying peroxides and as sensor of hydrogen peroxide-mediated signaling events.</text>
</comment>
<dbReference type="HOGENOM" id="CLU_042529_14_1_0"/>
<keyword evidence="4" id="KW-0575">Peroxidase</keyword>
<dbReference type="RefSeq" id="WP_006928150.1">
    <property type="nucleotide sequence ID" value="NZ_CM001402.1"/>
</dbReference>
<dbReference type="EMBL" id="CP018099">
    <property type="protein sequence ID" value="APF20415.1"/>
    <property type="molecule type" value="Genomic_DNA"/>
</dbReference>
<dbReference type="InterPro" id="IPR050924">
    <property type="entry name" value="Peroxiredoxin_BCP/PrxQ"/>
</dbReference>
<dbReference type="InterPro" id="IPR036249">
    <property type="entry name" value="Thioredoxin-like_sf"/>
</dbReference>
<dbReference type="InterPro" id="IPR000866">
    <property type="entry name" value="AhpC/TSA"/>
</dbReference>
<evidence type="ECO:0000313" key="18">
    <source>
        <dbReference type="Proteomes" id="UP000183868"/>
    </source>
</evidence>
<evidence type="ECO:0000256" key="5">
    <source>
        <dbReference type="ARBA" id="ARBA00022862"/>
    </source>
</evidence>
<dbReference type="Proteomes" id="UP000004671">
    <property type="component" value="Chromosome"/>
</dbReference>
<dbReference type="InParanoid" id="H1XPT2"/>
<dbReference type="InterPro" id="IPR013766">
    <property type="entry name" value="Thioredoxin_domain"/>
</dbReference>
<dbReference type="PANTHER" id="PTHR42801">
    <property type="entry name" value="THIOREDOXIN-DEPENDENT PEROXIDE REDUCTASE"/>
    <property type="match status" value="1"/>
</dbReference>
<dbReference type="NCBIfam" id="NF006960">
    <property type="entry name" value="PRK09437.1"/>
    <property type="match status" value="1"/>
</dbReference>
<dbReference type="SUPFAM" id="SSF52833">
    <property type="entry name" value="Thioredoxin-like"/>
    <property type="match status" value="1"/>
</dbReference>
<dbReference type="AlphaFoldDB" id="H1XPT2"/>
<dbReference type="Pfam" id="PF00578">
    <property type="entry name" value="AhpC-TSA"/>
    <property type="match status" value="1"/>
</dbReference>
<evidence type="ECO:0000256" key="7">
    <source>
        <dbReference type="ARBA" id="ARBA00023157"/>
    </source>
</evidence>
<keyword evidence="5" id="KW-0049">Antioxidant</keyword>
<reference evidence="16 17" key="1">
    <citation type="submission" date="2011-09" db="EMBL/GenBank/DDBJ databases">
        <title>The permanent draft genome of Caldithrix abyssi DSM 13497.</title>
        <authorList>
            <consortium name="US DOE Joint Genome Institute (JGI-PGF)"/>
            <person name="Lucas S."/>
            <person name="Han J."/>
            <person name="Lapidus A."/>
            <person name="Bruce D."/>
            <person name="Goodwin L."/>
            <person name="Pitluck S."/>
            <person name="Peters L."/>
            <person name="Kyrpides N."/>
            <person name="Mavromatis K."/>
            <person name="Ivanova N."/>
            <person name="Mikhailova N."/>
            <person name="Chertkov O."/>
            <person name="Detter J.C."/>
            <person name="Tapia R."/>
            <person name="Han C."/>
            <person name="Land M."/>
            <person name="Hauser L."/>
            <person name="Markowitz V."/>
            <person name="Cheng J.-F."/>
            <person name="Hugenholtz P."/>
            <person name="Woyke T."/>
            <person name="Wu D."/>
            <person name="Spring S."/>
            <person name="Brambilla E."/>
            <person name="Klenk H.-P."/>
            <person name="Eisen J.A."/>
        </authorList>
    </citation>
    <scope>NUCLEOTIDE SEQUENCE [LARGE SCALE GENOMIC DNA]</scope>
    <source>
        <strain evidence="16 17">DSM 13497</strain>
    </source>
</reference>
<dbReference type="GO" id="GO:0034599">
    <property type="term" value="P:cellular response to oxidative stress"/>
    <property type="evidence" value="ECO:0007669"/>
    <property type="project" value="TreeGrafter"/>
</dbReference>
<evidence type="ECO:0000256" key="12">
    <source>
        <dbReference type="ARBA" id="ARBA00049091"/>
    </source>
</evidence>
<evidence type="ECO:0000256" key="11">
    <source>
        <dbReference type="ARBA" id="ARBA00042639"/>
    </source>
</evidence>
<keyword evidence="17" id="KW-1185">Reference proteome</keyword>
<evidence type="ECO:0000256" key="4">
    <source>
        <dbReference type="ARBA" id="ARBA00022559"/>
    </source>
</evidence>
<dbReference type="GO" id="GO:0008379">
    <property type="term" value="F:thioredoxin peroxidase activity"/>
    <property type="evidence" value="ECO:0007669"/>
    <property type="project" value="TreeGrafter"/>
</dbReference>
<dbReference type="Gene3D" id="3.40.30.10">
    <property type="entry name" value="Glutaredoxin"/>
    <property type="match status" value="1"/>
</dbReference>
<evidence type="ECO:0000313" key="17">
    <source>
        <dbReference type="Proteomes" id="UP000004671"/>
    </source>
</evidence>
<evidence type="ECO:0000256" key="8">
    <source>
        <dbReference type="ARBA" id="ARBA00023284"/>
    </source>
</evidence>
<dbReference type="GO" id="GO:0045454">
    <property type="term" value="P:cell redox homeostasis"/>
    <property type="evidence" value="ECO:0007669"/>
    <property type="project" value="TreeGrafter"/>
</dbReference>
<evidence type="ECO:0000313" key="15">
    <source>
        <dbReference type="EMBL" id="APF20415.1"/>
    </source>
</evidence>
<organism evidence="16 17">
    <name type="scientific">Caldithrix abyssi DSM 13497</name>
    <dbReference type="NCBI Taxonomy" id="880073"/>
    <lineage>
        <taxon>Bacteria</taxon>
        <taxon>Pseudomonadati</taxon>
        <taxon>Calditrichota</taxon>
        <taxon>Calditrichia</taxon>
        <taxon>Calditrichales</taxon>
        <taxon>Calditrichaceae</taxon>
        <taxon>Caldithrix</taxon>
    </lineage>
</organism>
<dbReference type="CDD" id="cd03017">
    <property type="entry name" value="PRX_BCP"/>
    <property type="match status" value="1"/>
</dbReference>
<dbReference type="KEGG" id="caby:Cabys_3669"/>
<evidence type="ECO:0000256" key="10">
    <source>
        <dbReference type="ARBA" id="ARBA00038489"/>
    </source>
</evidence>
<feature type="domain" description="Thioredoxin" evidence="14">
    <location>
        <begin position="23"/>
        <end position="169"/>
    </location>
</feature>
<dbReference type="EC" id="1.11.1.24" evidence="3"/>
<dbReference type="PaxDb" id="880073-Calab_1437"/>
<dbReference type="EMBL" id="CM001402">
    <property type="protein sequence ID" value="EHO41058.1"/>
    <property type="molecule type" value="Genomic_DNA"/>
</dbReference>
<evidence type="ECO:0000256" key="2">
    <source>
        <dbReference type="ARBA" id="ARBA00011245"/>
    </source>
</evidence>
<dbReference type="OrthoDB" id="9812811at2"/>
<dbReference type="Proteomes" id="UP000183868">
    <property type="component" value="Chromosome"/>
</dbReference>
<dbReference type="InterPro" id="IPR024706">
    <property type="entry name" value="Peroxiredoxin_AhpC-typ"/>
</dbReference>
<keyword evidence="8" id="KW-0676">Redox-active center</keyword>
<evidence type="ECO:0000256" key="3">
    <source>
        <dbReference type="ARBA" id="ARBA00013017"/>
    </source>
</evidence>
<sequence length="169" mass="19023" precursor="true">MKWLFSIAFILALSTLLFGGDILKTGSKAPDFELPDSEGKIHRLSDYRGKMVALYFYPKDFTPGCTAEACNLRDNYDALQKKGLVVLGVSFDKPEKHKAFKEKYQLPFPLLSDTTKSVADKYGAKGTFTGFLFAKRITYLIDEQGNVLHVFEKVNAGNHAQQILDFLEK</sequence>
<comment type="subunit">
    <text evidence="2">Monomer.</text>
</comment>
<keyword evidence="6" id="KW-0560">Oxidoreductase</keyword>
<dbReference type="PIRSF" id="PIRSF000239">
    <property type="entry name" value="AHPC"/>
    <property type="match status" value="1"/>
</dbReference>
<dbReference type="FunFam" id="3.40.30.10:FF:000007">
    <property type="entry name" value="Thioredoxin-dependent thiol peroxidase"/>
    <property type="match status" value="1"/>
</dbReference>
<evidence type="ECO:0000256" key="6">
    <source>
        <dbReference type="ARBA" id="ARBA00023002"/>
    </source>
</evidence>
<feature type="active site" description="Cysteine sulfenic acid (-SOH) intermediate; for peroxidase activity" evidence="13">
    <location>
        <position position="65"/>
    </location>
</feature>
<reference evidence="15 18" key="2">
    <citation type="submission" date="2016-11" db="EMBL/GenBank/DDBJ databases">
        <title>Genomic analysis of Caldithrix abyssi and proposal of a novel bacterial phylum Caldithrichaeota.</title>
        <authorList>
            <person name="Kublanov I."/>
            <person name="Sigalova O."/>
            <person name="Gavrilov S."/>
            <person name="Lebedinsky A."/>
            <person name="Ivanova N."/>
            <person name="Daum C."/>
            <person name="Reddy T."/>
            <person name="Klenk H.P."/>
            <person name="Goker M."/>
            <person name="Reva O."/>
            <person name="Miroshnichenko M."/>
            <person name="Kyprides N."/>
            <person name="Woyke T."/>
            <person name="Gelfand M."/>
        </authorList>
    </citation>
    <scope>NUCLEOTIDE SEQUENCE [LARGE SCALE GENOMIC DNA]</scope>
    <source>
        <strain evidence="15 18">LF13</strain>
    </source>
</reference>
<dbReference type="eggNOG" id="COG1225">
    <property type="taxonomic scope" value="Bacteria"/>
</dbReference>
<protein>
    <recommendedName>
        <fullName evidence="3">thioredoxin-dependent peroxiredoxin</fullName>
        <ecNumber evidence="3">1.11.1.24</ecNumber>
    </recommendedName>
    <alternativeName>
        <fullName evidence="9">Thioredoxin peroxidase</fullName>
    </alternativeName>
    <alternativeName>
        <fullName evidence="11">Thioredoxin-dependent peroxiredoxin Bcp</fullName>
    </alternativeName>
</protein>
<dbReference type="PROSITE" id="PS51352">
    <property type="entry name" value="THIOREDOXIN_2"/>
    <property type="match status" value="1"/>
</dbReference>
<evidence type="ECO:0000256" key="13">
    <source>
        <dbReference type="PIRSR" id="PIRSR000239-1"/>
    </source>
</evidence>
<evidence type="ECO:0000259" key="14">
    <source>
        <dbReference type="PROSITE" id="PS51352"/>
    </source>
</evidence>
<comment type="similarity">
    <text evidence="10">Belongs to the peroxiredoxin family. BCP/PrxQ subfamily.</text>
</comment>
<gene>
    <name evidence="15" type="ORF">Cabys_3669</name>
    <name evidence="16" type="ORF">Calab_1437</name>
</gene>
<accession>H1XPT2</accession>
<comment type="catalytic activity">
    <reaction evidence="12">
        <text>a hydroperoxide + [thioredoxin]-dithiol = an alcohol + [thioredoxin]-disulfide + H2O</text>
        <dbReference type="Rhea" id="RHEA:62620"/>
        <dbReference type="Rhea" id="RHEA-COMP:10698"/>
        <dbReference type="Rhea" id="RHEA-COMP:10700"/>
        <dbReference type="ChEBI" id="CHEBI:15377"/>
        <dbReference type="ChEBI" id="CHEBI:29950"/>
        <dbReference type="ChEBI" id="CHEBI:30879"/>
        <dbReference type="ChEBI" id="CHEBI:35924"/>
        <dbReference type="ChEBI" id="CHEBI:50058"/>
        <dbReference type="EC" id="1.11.1.24"/>
    </reaction>
</comment>
<name>H1XPT2_CALAY</name>
<evidence type="ECO:0000256" key="1">
    <source>
        <dbReference type="ARBA" id="ARBA00003330"/>
    </source>
</evidence>
<keyword evidence="7" id="KW-1015">Disulfide bond</keyword>
<dbReference type="GO" id="GO:0005737">
    <property type="term" value="C:cytoplasm"/>
    <property type="evidence" value="ECO:0007669"/>
    <property type="project" value="TreeGrafter"/>
</dbReference>
<evidence type="ECO:0000256" key="9">
    <source>
        <dbReference type="ARBA" id="ARBA00032824"/>
    </source>
</evidence>
<dbReference type="PANTHER" id="PTHR42801:SF4">
    <property type="entry name" value="AHPC_TSA FAMILY PROTEIN"/>
    <property type="match status" value="1"/>
</dbReference>